<reference evidence="1 2" key="1">
    <citation type="journal article" date="2019" name="Commun. Biol.">
        <title>The bagworm genome reveals a unique fibroin gene that provides high tensile strength.</title>
        <authorList>
            <person name="Kono N."/>
            <person name="Nakamura H."/>
            <person name="Ohtoshi R."/>
            <person name="Tomita M."/>
            <person name="Numata K."/>
            <person name="Arakawa K."/>
        </authorList>
    </citation>
    <scope>NUCLEOTIDE SEQUENCE [LARGE SCALE GENOMIC DNA]</scope>
</reference>
<gene>
    <name evidence="1" type="ORF">EVAR_35507_1</name>
</gene>
<dbReference type="EMBL" id="BGZK01000743">
    <property type="protein sequence ID" value="GBP58728.1"/>
    <property type="molecule type" value="Genomic_DNA"/>
</dbReference>
<dbReference type="Proteomes" id="UP000299102">
    <property type="component" value="Unassembled WGS sequence"/>
</dbReference>
<proteinExistence type="predicted"/>
<sequence>MPASSPPLFKRPIPVKVPDFYQPRNQKQVDCERVVLTDVEEHASDTRELLIELEVDELGEPRETSDIVYVTEILPREDTQHDTTSQVLSNLAALVTVSTNQTANTHHVITFADVHVSAGEDMPSSSRTFRVSSLNDAHLDPESKSDSEYSNEGDAKYHVTSAPMEVQQNLLYDEDLPSDVAMSIRLIETVMDTEQEKLSSGYVNFK</sequence>
<keyword evidence="2" id="KW-1185">Reference proteome</keyword>
<comment type="caution">
    <text evidence="1">The sequence shown here is derived from an EMBL/GenBank/DDBJ whole genome shotgun (WGS) entry which is preliminary data.</text>
</comment>
<dbReference type="AlphaFoldDB" id="A0A4C1X4S8"/>
<evidence type="ECO:0000313" key="1">
    <source>
        <dbReference type="EMBL" id="GBP58728.1"/>
    </source>
</evidence>
<evidence type="ECO:0000313" key="2">
    <source>
        <dbReference type="Proteomes" id="UP000299102"/>
    </source>
</evidence>
<accession>A0A4C1X4S8</accession>
<organism evidence="1 2">
    <name type="scientific">Eumeta variegata</name>
    <name type="common">Bagworm moth</name>
    <name type="synonym">Eumeta japonica</name>
    <dbReference type="NCBI Taxonomy" id="151549"/>
    <lineage>
        <taxon>Eukaryota</taxon>
        <taxon>Metazoa</taxon>
        <taxon>Ecdysozoa</taxon>
        <taxon>Arthropoda</taxon>
        <taxon>Hexapoda</taxon>
        <taxon>Insecta</taxon>
        <taxon>Pterygota</taxon>
        <taxon>Neoptera</taxon>
        <taxon>Endopterygota</taxon>
        <taxon>Lepidoptera</taxon>
        <taxon>Glossata</taxon>
        <taxon>Ditrysia</taxon>
        <taxon>Tineoidea</taxon>
        <taxon>Psychidae</taxon>
        <taxon>Oiketicinae</taxon>
        <taxon>Eumeta</taxon>
    </lineage>
</organism>
<name>A0A4C1X4S8_EUMVA</name>
<protein>
    <submittedName>
        <fullName evidence="1">Uncharacterized protein</fullName>
    </submittedName>
</protein>